<sequence length="1006" mass="106448">MEVHFVRRLGHMGLADPDDLADLLTEPDADPTSGIPAWLDVLVAAAGRSAVPASTETLPAQGHELDLLLAPLLEEARARLARRVPQTPNISGGAGDDLREWLRGDLNRLAGPCVDTEFASFRTRAAPAVPDNLWHDFEREALASGLFGIWNTYPVLARLVGVCLLDWVDRSAELLGRFEADRVALAELLASNDPPRLEAVELTESDPHNGHAQVAVCTVSGTRVVYKPKDLSAEVFLSELVRWCDGVGMDLGPATDVLARDGYGWVGYVKQAPVDSEGAQRFYARIGRLAALLFALGGKDAHAENVVACGDAPVIIDAETVLQPTLPTEDDHPVGDWVLHNLLLPMWLRIAGIARDHSATGAPGTTWHRTELRWQNFGGPQMELVPVPVAVGDFPSALRSPAGDLFRPEDHTQEILAGFREGWRWLCEHVWNFIGPGGWLDRLGSVWVRVLVRPTRTYRRLLDTAQDPTLLRSGVERSIHLDHVARAAFDRGAERWLGLADAERRMLEDGDIPFFSVRADETVLRSTDGSGLIRFEESSLAQARRRLASLGDGDLELQSDVIRASLAVAAPDCRLKAFEAALGGDHRSTECGNDPAAAAAAVAARMFAQVTKFGGPTAPLGLVAASSSQWAIDVPGPGLYDGRIGIAVSLAGGAAALDDQALAELAREIAEPVLEDATERPRRLVLRYGLGGSDGVGGVLLGLAQIQRITQASDPRFEAAFLTLARAVTEDDLDGVDPLDLLTGLSGFVAGLAAGTRVGWQTETPIGQVAQRRLMDAAATHLAAVESGAVPGSNGFSHGDAGLAALLAGIAGLEADTSEEALTLAMALVAAESARFDPEVNGWRDLRPGADPSGPGPGWCNGSPGIALSRTLIAQCVPETAASDPASLRHHLDMDLHRASDGLGTDQLPRDTLCCGRAGRVAVLQTISGSSAQRGAPGHAQYRRMSDDATAGLASAALAGNLRLGAPPSPISPLGLFQGLGGVLYALAQASRPALPAVLAWGTDLG</sequence>
<dbReference type="SUPFAM" id="SSF158745">
    <property type="entry name" value="LanC-like"/>
    <property type="match status" value="1"/>
</dbReference>
<dbReference type="Pfam" id="PF05147">
    <property type="entry name" value="LANC_like"/>
    <property type="match status" value="1"/>
</dbReference>
<dbReference type="InterPro" id="IPR025410">
    <property type="entry name" value="Lant_dehyd"/>
</dbReference>
<dbReference type="AlphaFoldDB" id="A0A1X2D6P1"/>
<gene>
    <name evidence="2" type="ORF">AWC22_14475</name>
</gene>
<comment type="caution">
    <text evidence="2">The sequence shown here is derived from an EMBL/GenBank/DDBJ whole genome shotgun (WGS) entry which is preliminary data.</text>
</comment>
<reference evidence="2 3" key="1">
    <citation type="submission" date="2016-01" db="EMBL/GenBank/DDBJ databases">
        <title>The new phylogeny of the genus Mycobacterium.</title>
        <authorList>
            <person name="Tarcisio F."/>
            <person name="Conor M."/>
            <person name="Antonella G."/>
            <person name="Elisabetta G."/>
            <person name="Giulia F.S."/>
            <person name="Sara T."/>
            <person name="Anna F."/>
            <person name="Clotilde B."/>
            <person name="Roberto B."/>
            <person name="Veronica D.S."/>
            <person name="Fabio R."/>
            <person name="Monica P."/>
            <person name="Olivier J."/>
            <person name="Enrico T."/>
            <person name="Nicola S."/>
        </authorList>
    </citation>
    <scope>NUCLEOTIDE SEQUENCE [LARGE SCALE GENOMIC DNA]</scope>
    <source>
        <strain evidence="2 3">DSM 45176</strain>
    </source>
</reference>
<protein>
    <recommendedName>
        <fullName evidence="1">Lantibiotic biosynthesis protein dehydration domain-containing protein</fullName>
    </recommendedName>
</protein>
<dbReference type="NCBIfam" id="TIGR03897">
    <property type="entry name" value="lanti_2_LanM"/>
    <property type="match status" value="1"/>
</dbReference>
<dbReference type="GO" id="GO:0031179">
    <property type="term" value="P:peptide modification"/>
    <property type="evidence" value="ECO:0007669"/>
    <property type="project" value="InterPro"/>
</dbReference>
<name>A0A1X2D6P1_9MYCO</name>
<dbReference type="Proteomes" id="UP000193087">
    <property type="component" value="Unassembled WGS sequence"/>
</dbReference>
<organism evidence="2 3">
    <name type="scientific">Mycobacterium riyadhense</name>
    <dbReference type="NCBI Taxonomy" id="486698"/>
    <lineage>
        <taxon>Bacteria</taxon>
        <taxon>Bacillati</taxon>
        <taxon>Actinomycetota</taxon>
        <taxon>Actinomycetes</taxon>
        <taxon>Mycobacteriales</taxon>
        <taxon>Mycobacteriaceae</taxon>
        <taxon>Mycobacterium</taxon>
    </lineage>
</organism>
<evidence type="ECO:0000313" key="2">
    <source>
        <dbReference type="EMBL" id="ORW83828.1"/>
    </source>
</evidence>
<dbReference type="EMBL" id="LQPQ01000039">
    <property type="protein sequence ID" value="ORW83828.1"/>
    <property type="molecule type" value="Genomic_DNA"/>
</dbReference>
<dbReference type="Pfam" id="PF13575">
    <property type="entry name" value="DUF4135"/>
    <property type="match status" value="1"/>
</dbReference>
<dbReference type="SMART" id="SM01260">
    <property type="entry name" value="LANC_like"/>
    <property type="match status" value="1"/>
</dbReference>
<evidence type="ECO:0000259" key="1">
    <source>
        <dbReference type="Pfam" id="PF13575"/>
    </source>
</evidence>
<proteinExistence type="predicted"/>
<dbReference type="Gene3D" id="1.50.10.20">
    <property type="match status" value="1"/>
</dbReference>
<accession>A0A1X2D6P1</accession>
<evidence type="ECO:0000313" key="3">
    <source>
        <dbReference type="Proteomes" id="UP000193087"/>
    </source>
</evidence>
<keyword evidence="3" id="KW-1185">Reference proteome</keyword>
<dbReference type="InterPro" id="IPR007822">
    <property type="entry name" value="LANC-like"/>
</dbReference>
<dbReference type="InterPro" id="IPR017146">
    <property type="entry name" value="Lanti_2_LanM"/>
</dbReference>
<dbReference type="PRINTS" id="PR01950">
    <property type="entry name" value="LANCSUPER"/>
</dbReference>
<feature type="domain" description="Lantibiotic biosynthesis protein dehydration" evidence="1">
    <location>
        <begin position="153"/>
        <end position="517"/>
    </location>
</feature>
<dbReference type="CDD" id="cd04792">
    <property type="entry name" value="LanM-like"/>
    <property type="match status" value="1"/>
</dbReference>